<dbReference type="EC" id="2.1.1.141" evidence="3"/>
<dbReference type="AlphaFoldDB" id="I0DHG9"/>
<evidence type="ECO:0000313" key="3">
    <source>
        <dbReference type="EMBL" id="AFH89623.1"/>
    </source>
</evidence>
<proteinExistence type="evidence at transcript level"/>
<name>I0DHG9_CYMEN</name>
<dbReference type="EMBL" id="JQ360571">
    <property type="protein sequence ID" value="AFH89623.1"/>
    <property type="molecule type" value="mRNA"/>
</dbReference>
<reference evidence="3" key="1">
    <citation type="submission" date="2012-01" db="EMBL/GenBank/DDBJ databases">
        <title>Concurrent Changes in Mehtyl jasmonate Emission and its Biosynthesis Related Genes Expression in Cymbidium ensifolium.</title>
        <authorList>
            <person name="Huang M."/>
            <person name="Ma C."/>
            <person name="Hou J."/>
            <person name="Fan Y."/>
        </authorList>
    </citation>
    <scope>NUCLEOTIDE SEQUENCE</scope>
</reference>
<dbReference type="GO" id="GO:0030795">
    <property type="term" value="F:methyl jasmonate methylesterase activity"/>
    <property type="evidence" value="ECO:0007669"/>
    <property type="project" value="UniProtKB-EC"/>
</dbReference>
<dbReference type="Gene3D" id="1.10.1200.270">
    <property type="entry name" value="Methyltransferase, alpha-helical capping domain"/>
    <property type="match status" value="1"/>
</dbReference>
<protein>
    <submittedName>
        <fullName evidence="3">Jasmonic acid carboxyl methyltransferase</fullName>
        <ecNumber evidence="3">2.1.1.141</ecNumber>
    </submittedName>
</protein>
<evidence type="ECO:0000256" key="2">
    <source>
        <dbReference type="ARBA" id="ARBA00022842"/>
    </source>
</evidence>
<dbReference type="PANTHER" id="PTHR31009">
    <property type="entry name" value="S-ADENOSYL-L-METHIONINE:CARBOXYL METHYLTRANSFERASE FAMILY PROTEIN"/>
    <property type="match status" value="1"/>
</dbReference>
<dbReference type="GO" id="GO:0032259">
    <property type="term" value="P:methylation"/>
    <property type="evidence" value="ECO:0007669"/>
    <property type="project" value="UniProtKB-KW"/>
</dbReference>
<dbReference type="InterPro" id="IPR042086">
    <property type="entry name" value="MeTrfase_capping"/>
</dbReference>
<accession>I0DHG9</accession>
<keyword evidence="2" id="KW-0460">Magnesium</keyword>
<dbReference type="Gene3D" id="3.40.50.150">
    <property type="entry name" value="Vaccinia Virus protein VP39"/>
    <property type="match status" value="1"/>
</dbReference>
<dbReference type="GO" id="GO:0046872">
    <property type="term" value="F:metal ion binding"/>
    <property type="evidence" value="ECO:0007669"/>
    <property type="project" value="UniProtKB-KW"/>
</dbReference>
<dbReference type="InterPro" id="IPR029063">
    <property type="entry name" value="SAM-dependent_MTases_sf"/>
</dbReference>
<dbReference type="Pfam" id="PF03492">
    <property type="entry name" value="Methyltransf_7"/>
    <property type="match status" value="1"/>
</dbReference>
<keyword evidence="3" id="KW-0808">Transferase</keyword>
<evidence type="ECO:0000256" key="1">
    <source>
        <dbReference type="ARBA" id="ARBA00022723"/>
    </source>
</evidence>
<keyword evidence="1" id="KW-0479">Metal-binding</keyword>
<sequence length="374" mass="42024">MDVKQVLHMNGGSGDTSYARNSTIQSIIASLKKEVRQSEAVESYRSSSPDCLKIAELGCSSGKNALLVASEIIDAVEQNCLREGCSPPDFLILLNDLPSNDFNSVFSLLSDQLQCEPRRNCFAYGVPGSFYGRLFPSQSLDFVHSSSSLHWLSQVPRDICDQLNAPLNKGKLYISKTTPDEVLEAYYSQFEEDFSHFLKCRAEEMVDGGRMMLTFMGRRIGEEAHSSESCYHWDLLAQALMDMTNEGFFPKEKVDSFDAPYYAPSVEEVKKVVLSQGCFTINVLEAFAASWNALQNDESGNGEENREYKAGHAGRMANCVRAVAESMLVSHFEEHIMEEVFNRYQNLLEDYYLKNKPQVTNVVVSLVRNPRKAL</sequence>
<dbReference type="InterPro" id="IPR005299">
    <property type="entry name" value="MeTrfase_7"/>
</dbReference>
<keyword evidence="3" id="KW-0489">Methyltransferase</keyword>
<dbReference type="SUPFAM" id="SSF53335">
    <property type="entry name" value="S-adenosyl-L-methionine-dependent methyltransferases"/>
    <property type="match status" value="1"/>
</dbReference>
<organism evidence="3">
    <name type="scientific">Cymbidium ensifolium</name>
    <name type="common">Orchid</name>
    <name type="synonym">Epidendrum ensifolium</name>
    <dbReference type="NCBI Taxonomy" id="78740"/>
    <lineage>
        <taxon>Eukaryota</taxon>
        <taxon>Viridiplantae</taxon>
        <taxon>Streptophyta</taxon>
        <taxon>Embryophyta</taxon>
        <taxon>Tracheophyta</taxon>
        <taxon>Spermatophyta</taxon>
        <taxon>Magnoliopsida</taxon>
        <taxon>Liliopsida</taxon>
        <taxon>Asparagales</taxon>
        <taxon>Orchidaceae</taxon>
        <taxon>Epidendroideae</taxon>
        <taxon>Cymbidieae</taxon>
        <taxon>Cymbidiinae</taxon>
        <taxon>Cymbidium</taxon>
    </lineage>
</organism>